<keyword evidence="2" id="KW-1185">Reference proteome</keyword>
<organism evidence="1 2">
    <name type="scientific">Pseudomonas cremoricolorata</name>
    <dbReference type="NCBI Taxonomy" id="157783"/>
    <lineage>
        <taxon>Bacteria</taxon>
        <taxon>Pseudomonadati</taxon>
        <taxon>Pseudomonadota</taxon>
        <taxon>Gammaproteobacteria</taxon>
        <taxon>Pseudomonadales</taxon>
        <taxon>Pseudomonadaceae</taxon>
        <taxon>Pseudomonas</taxon>
    </lineage>
</organism>
<proteinExistence type="predicted"/>
<dbReference type="EMBL" id="CP009455">
    <property type="protein sequence ID" value="AIR89685.1"/>
    <property type="molecule type" value="Genomic_DNA"/>
</dbReference>
<name>A0A089WK85_9PSED</name>
<protein>
    <submittedName>
        <fullName evidence="1">Uncharacterized protein</fullName>
    </submittedName>
</protein>
<sequence>MFWPLLVICLGQALWVFLSWSWRPDPSMVLSATPVGEGGAIYEVLYDSGGATGSYVYRYFVMERQPSEAALFEKTRKAKPFLVTKMPGAVREVVGTSVKLRTRDTLYDFHNVASFKVGGQLTIVRFYLDATRP</sequence>
<dbReference type="Proteomes" id="UP000029493">
    <property type="component" value="Chromosome"/>
</dbReference>
<accession>A0A089WK85</accession>
<dbReference type="KEGG" id="psw:LK03_10460"/>
<evidence type="ECO:0000313" key="1">
    <source>
        <dbReference type="EMBL" id="AIR89685.1"/>
    </source>
</evidence>
<evidence type="ECO:0000313" key="2">
    <source>
        <dbReference type="Proteomes" id="UP000029493"/>
    </source>
</evidence>
<gene>
    <name evidence="1" type="ORF">LK03_10460</name>
</gene>
<reference evidence="1 2" key="1">
    <citation type="submission" date="2014-09" db="EMBL/GenBank/DDBJ databases">
        <authorList>
            <person name="Chan K.-G."/>
        </authorList>
    </citation>
    <scope>NUCLEOTIDE SEQUENCE [LARGE SCALE GENOMIC DNA]</scope>
    <source>
        <strain evidence="1 2">ND07</strain>
    </source>
</reference>
<dbReference type="AlphaFoldDB" id="A0A089WK85"/>